<protein>
    <submittedName>
        <fullName evidence="1">Uncharacterized protein</fullName>
    </submittedName>
</protein>
<proteinExistence type="predicted"/>
<dbReference type="Proteomes" id="UP000057910">
    <property type="component" value="Unassembled WGS sequence"/>
</dbReference>
<accession>A0ABD4DZP5</accession>
<dbReference type="EMBL" id="LPAD01000071">
    <property type="protein sequence ID" value="KVN83466.1"/>
    <property type="molecule type" value="Genomic_DNA"/>
</dbReference>
<dbReference type="AlphaFoldDB" id="A0ABD4DZP5"/>
<gene>
    <name evidence="1" type="ORF">WJ68_16270</name>
</gene>
<sequence length="96" mass="10997">MVFSSIEMRLRRIASTLIISIDMSIPPFARYLSALIFGLHQFDHFRQRLTAAMRLDARILAPPPLLRHIREQPYLAAAVEVAVEPGEREAELAERQ</sequence>
<name>A0ABD4DZP5_9BURK</name>
<comment type="caution">
    <text evidence="1">The sequence shown here is derived from an EMBL/GenBank/DDBJ whole genome shotgun (WGS) entry which is preliminary data.</text>
</comment>
<evidence type="ECO:0000313" key="2">
    <source>
        <dbReference type="Proteomes" id="UP000057910"/>
    </source>
</evidence>
<organism evidence="1 2">
    <name type="scientific">Burkholderia ubonensis</name>
    <dbReference type="NCBI Taxonomy" id="101571"/>
    <lineage>
        <taxon>Bacteria</taxon>
        <taxon>Pseudomonadati</taxon>
        <taxon>Pseudomonadota</taxon>
        <taxon>Betaproteobacteria</taxon>
        <taxon>Burkholderiales</taxon>
        <taxon>Burkholderiaceae</taxon>
        <taxon>Burkholderia</taxon>
        <taxon>Burkholderia cepacia complex</taxon>
    </lineage>
</organism>
<evidence type="ECO:0000313" key="1">
    <source>
        <dbReference type="EMBL" id="KVN83466.1"/>
    </source>
</evidence>
<reference evidence="1 2" key="1">
    <citation type="submission" date="2015-11" db="EMBL/GenBank/DDBJ databases">
        <title>Expanding the genomic diversity of Burkholderia species for the development of highly accurate diagnostics.</title>
        <authorList>
            <person name="Sahl J."/>
            <person name="Keim P."/>
            <person name="Wagner D."/>
        </authorList>
    </citation>
    <scope>NUCLEOTIDE SEQUENCE [LARGE SCALE GENOMIC DNA]</scope>
    <source>
        <strain evidence="1 2">MSMB1585WGS</strain>
    </source>
</reference>